<reference evidence="2 3" key="1">
    <citation type="journal article" date="2019" name="Commun. Biol.">
        <title>The bagworm genome reveals a unique fibroin gene that provides high tensile strength.</title>
        <authorList>
            <person name="Kono N."/>
            <person name="Nakamura H."/>
            <person name="Ohtoshi R."/>
            <person name="Tomita M."/>
            <person name="Numata K."/>
            <person name="Arakawa K."/>
        </authorList>
    </citation>
    <scope>NUCLEOTIDE SEQUENCE [LARGE SCALE GENOMIC DNA]</scope>
</reference>
<protein>
    <submittedName>
        <fullName evidence="2">Uncharacterized protein</fullName>
    </submittedName>
</protein>
<sequence length="142" mass="16113">MVCAYPSGKKAGAKYEVDETVHDESEESKARTTEKYYLRTANYNWKNAKSSRETGRRARRFSHTQQVQIGYRGGGGALIYPSRRCYPCARAADAAQAETRAPNCEHYQGANELASYQRVDNHRRPWILATPEKSPVRCRPLA</sequence>
<comment type="caution">
    <text evidence="2">The sequence shown here is derived from an EMBL/GenBank/DDBJ whole genome shotgun (WGS) entry which is preliminary data.</text>
</comment>
<dbReference type="EMBL" id="BGZK01000319">
    <property type="protein sequence ID" value="GBP36528.1"/>
    <property type="molecule type" value="Genomic_DNA"/>
</dbReference>
<name>A0A4C1VBK3_EUMVA</name>
<accession>A0A4C1VBK3</accession>
<dbReference type="Proteomes" id="UP000299102">
    <property type="component" value="Unassembled WGS sequence"/>
</dbReference>
<keyword evidence="3" id="KW-1185">Reference proteome</keyword>
<evidence type="ECO:0000313" key="3">
    <source>
        <dbReference type="Proteomes" id="UP000299102"/>
    </source>
</evidence>
<dbReference type="AlphaFoldDB" id="A0A4C1VBK3"/>
<feature type="compositionally biased region" description="Basic and acidic residues" evidence="1">
    <location>
        <begin position="13"/>
        <end position="31"/>
    </location>
</feature>
<proteinExistence type="predicted"/>
<evidence type="ECO:0000313" key="2">
    <source>
        <dbReference type="EMBL" id="GBP36528.1"/>
    </source>
</evidence>
<feature type="region of interest" description="Disordered" evidence="1">
    <location>
        <begin position="1"/>
        <end position="31"/>
    </location>
</feature>
<evidence type="ECO:0000256" key="1">
    <source>
        <dbReference type="SAM" id="MobiDB-lite"/>
    </source>
</evidence>
<organism evidence="2 3">
    <name type="scientific">Eumeta variegata</name>
    <name type="common">Bagworm moth</name>
    <name type="synonym">Eumeta japonica</name>
    <dbReference type="NCBI Taxonomy" id="151549"/>
    <lineage>
        <taxon>Eukaryota</taxon>
        <taxon>Metazoa</taxon>
        <taxon>Ecdysozoa</taxon>
        <taxon>Arthropoda</taxon>
        <taxon>Hexapoda</taxon>
        <taxon>Insecta</taxon>
        <taxon>Pterygota</taxon>
        <taxon>Neoptera</taxon>
        <taxon>Endopterygota</taxon>
        <taxon>Lepidoptera</taxon>
        <taxon>Glossata</taxon>
        <taxon>Ditrysia</taxon>
        <taxon>Tineoidea</taxon>
        <taxon>Psychidae</taxon>
        <taxon>Oiketicinae</taxon>
        <taxon>Eumeta</taxon>
    </lineage>
</organism>
<gene>
    <name evidence="2" type="ORF">EVAR_8361_1</name>
</gene>